<evidence type="ECO:0008006" key="8">
    <source>
        <dbReference type="Google" id="ProtNLM"/>
    </source>
</evidence>
<dbReference type="Proteomes" id="UP000075391">
    <property type="component" value="Unassembled WGS sequence"/>
</dbReference>
<name>A0A150WCE3_BDEBC</name>
<evidence type="ECO:0000313" key="6">
    <source>
        <dbReference type="EMBL" id="KYG60550.1"/>
    </source>
</evidence>
<dbReference type="Gene3D" id="3.40.630.30">
    <property type="match status" value="1"/>
</dbReference>
<evidence type="ECO:0000256" key="1">
    <source>
        <dbReference type="ARBA" id="ARBA00005189"/>
    </source>
</evidence>
<dbReference type="PANTHER" id="PTHR37323">
    <property type="entry name" value="GCN5-RELATED N-ACETYLTRANSFERASE"/>
    <property type="match status" value="1"/>
</dbReference>
<comment type="pathway">
    <text evidence="1">Lipid metabolism.</text>
</comment>
<protein>
    <recommendedName>
        <fullName evidence="8">GNAT family N-acetyltransferase</fullName>
    </recommendedName>
</protein>
<proteinExistence type="predicted"/>
<evidence type="ECO:0000256" key="5">
    <source>
        <dbReference type="ARBA" id="ARBA00023315"/>
    </source>
</evidence>
<organism evidence="6 7">
    <name type="scientific">Bdellovibrio bacteriovorus</name>
    <dbReference type="NCBI Taxonomy" id="959"/>
    <lineage>
        <taxon>Bacteria</taxon>
        <taxon>Pseudomonadati</taxon>
        <taxon>Bdellovibrionota</taxon>
        <taxon>Bdellovibrionia</taxon>
        <taxon>Bdellovibrionales</taxon>
        <taxon>Pseudobdellovibrionaceae</taxon>
        <taxon>Bdellovibrio</taxon>
    </lineage>
</organism>
<comment type="caution">
    <text evidence="6">The sequence shown here is derived from an EMBL/GenBank/DDBJ whole genome shotgun (WGS) entry which is preliminary data.</text>
</comment>
<evidence type="ECO:0000256" key="4">
    <source>
        <dbReference type="ARBA" id="ARBA00023098"/>
    </source>
</evidence>
<dbReference type="OrthoDB" id="9776831at2"/>
<keyword evidence="2" id="KW-0444">Lipid biosynthesis</keyword>
<dbReference type="SUPFAM" id="SSF55729">
    <property type="entry name" value="Acyl-CoA N-acyltransferases (Nat)"/>
    <property type="match status" value="1"/>
</dbReference>
<dbReference type="AlphaFoldDB" id="A0A150WCE3"/>
<dbReference type="GO" id="GO:0006629">
    <property type="term" value="P:lipid metabolic process"/>
    <property type="evidence" value="ECO:0007669"/>
    <property type="project" value="UniProtKB-KW"/>
</dbReference>
<dbReference type="GO" id="GO:0016746">
    <property type="term" value="F:acyltransferase activity"/>
    <property type="evidence" value="ECO:0007669"/>
    <property type="project" value="UniProtKB-KW"/>
</dbReference>
<dbReference type="Pfam" id="PF13444">
    <property type="entry name" value="Acetyltransf_5"/>
    <property type="match status" value="1"/>
</dbReference>
<sequence>MINSLAYTSLERVSLNLQSFYQLRLNRIHKFKPKVEIRSEVGPFEIKTVTNVDELKEALALRYEVFHREMLGKKALHGVDVDEFDFDCDHLIIKEKRSDKIVGTYRLNCSLFTQNFYSSKEFMMGNIMQQPGVKLELGRACIHKDHRRGILISLLWKGIAEYMAVTEAKLLFGCATVKTDDPRDAALLTRYFEEEGRVFANFRTRPTLAFTMPMLSYFLDEVRGPLTETQRAQAEELLPPLCRAYLKIGASLGGEPAWDREFQCIDFLTILQREDLNRTLWKKFKLDETQV</sequence>
<evidence type="ECO:0000256" key="3">
    <source>
        <dbReference type="ARBA" id="ARBA00022679"/>
    </source>
</evidence>
<dbReference type="EMBL" id="LUKF01000019">
    <property type="protein sequence ID" value="KYG60550.1"/>
    <property type="molecule type" value="Genomic_DNA"/>
</dbReference>
<dbReference type="RefSeq" id="WP_063244830.1">
    <property type="nucleotide sequence ID" value="NZ_LUKF01000019.1"/>
</dbReference>
<accession>A0A150WCE3</accession>
<evidence type="ECO:0000256" key="2">
    <source>
        <dbReference type="ARBA" id="ARBA00022516"/>
    </source>
</evidence>
<keyword evidence="3" id="KW-0808">Transferase</keyword>
<keyword evidence="5" id="KW-0012">Acyltransferase</keyword>
<dbReference type="InterPro" id="IPR052351">
    <property type="entry name" value="Ornithine_N-alpha-AT"/>
</dbReference>
<gene>
    <name evidence="6" type="ORF">AZI85_11090</name>
</gene>
<keyword evidence="4" id="KW-0443">Lipid metabolism</keyword>
<reference evidence="6 7" key="1">
    <citation type="submission" date="2016-03" db="EMBL/GenBank/DDBJ databases">
        <authorList>
            <person name="Ploux O."/>
        </authorList>
    </citation>
    <scope>NUCLEOTIDE SEQUENCE [LARGE SCALE GENOMIC DNA]</scope>
    <source>
        <strain evidence="6 7">BER2</strain>
    </source>
</reference>
<dbReference type="InterPro" id="IPR016181">
    <property type="entry name" value="Acyl_CoA_acyltransferase"/>
</dbReference>
<evidence type="ECO:0000313" key="7">
    <source>
        <dbReference type="Proteomes" id="UP000075391"/>
    </source>
</evidence>
<dbReference type="PANTHER" id="PTHR37323:SF1">
    <property type="entry name" value="L-ORNITHINE N(ALPHA)-ACYLTRANSFERASE"/>
    <property type="match status" value="1"/>
</dbReference>